<dbReference type="EMBL" id="JAERRJ010000010">
    <property type="protein sequence ID" value="MBL1077958.1"/>
    <property type="molecule type" value="Genomic_DNA"/>
</dbReference>
<evidence type="ECO:0000256" key="1">
    <source>
        <dbReference type="SAM" id="MobiDB-lite"/>
    </source>
</evidence>
<protein>
    <recommendedName>
        <fullName evidence="5">Integral membrane protein</fullName>
    </recommendedName>
</protein>
<organism evidence="3 4">
    <name type="scientific">Nocardia acididurans</name>
    <dbReference type="NCBI Taxonomy" id="2802282"/>
    <lineage>
        <taxon>Bacteria</taxon>
        <taxon>Bacillati</taxon>
        <taxon>Actinomycetota</taxon>
        <taxon>Actinomycetes</taxon>
        <taxon>Mycobacteriales</taxon>
        <taxon>Nocardiaceae</taxon>
        <taxon>Nocardia</taxon>
    </lineage>
</organism>
<evidence type="ECO:0000256" key="2">
    <source>
        <dbReference type="SAM" id="Phobius"/>
    </source>
</evidence>
<accession>A0ABS1MBD9</accession>
<feature type="transmembrane region" description="Helical" evidence="2">
    <location>
        <begin position="262"/>
        <end position="282"/>
    </location>
</feature>
<evidence type="ECO:0000313" key="3">
    <source>
        <dbReference type="EMBL" id="MBL1077958.1"/>
    </source>
</evidence>
<sequence>MTSFPGPDPLQNSYGSGRPPGGPPNSALSRVTGGLLALTGSLLLLALLLPLQIQTAPLLGDKFEVRTTAWQLRYTSENRVKSILNWLGLPLTLAALATLVTAVLLLAGLGARSRAVGSLGILSAALGSGVALTVVVGVIPPEVPGMVYEYGPGFWISAFAMVVAVVAAVTGLIADRSAPGPANRARDAATGGLLVLTGTTAITGSFLRMSAPGTIEFTTWGMKYLDQTMSSRQGLALVVSGAVALVVALLLLVGLASRTTRIHGLAIIAGGLSLATAVTVILDAWNDLTGDSLAIGDSGPGFWLLVLAALLSLAATAIALLANSATTPAPQFPGPAQQYPGQPQPYAGQPQPYAGQQQPYPGQPQPYPAQPQQYPGQAGPYPSQPQPYPHPGQP</sequence>
<feature type="region of interest" description="Disordered" evidence="1">
    <location>
        <begin position="1"/>
        <end position="26"/>
    </location>
</feature>
<evidence type="ECO:0008006" key="5">
    <source>
        <dbReference type="Google" id="ProtNLM"/>
    </source>
</evidence>
<feature type="region of interest" description="Disordered" evidence="1">
    <location>
        <begin position="331"/>
        <end position="394"/>
    </location>
</feature>
<feature type="transmembrane region" description="Helical" evidence="2">
    <location>
        <begin position="302"/>
        <end position="322"/>
    </location>
</feature>
<feature type="compositionally biased region" description="Low complexity" evidence="1">
    <location>
        <begin position="370"/>
        <end position="381"/>
    </location>
</feature>
<keyword evidence="2" id="KW-0812">Transmembrane</keyword>
<proteinExistence type="predicted"/>
<feature type="transmembrane region" description="Helical" evidence="2">
    <location>
        <begin position="152"/>
        <end position="173"/>
    </location>
</feature>
<dbReference type="Proteomes" id="UP000602198">
    <property type="component" value="Unassembled WGS sequence"/>
</dbReference>
<dbReference type="RefSeq" id="WP_201952179.1">
    <property type="nucleotide sequence ID" value="NZ_JAERRJ010000010.1"/>
</dbReference>
<feature type="compositionally biased region" description="Low complexity" evidence="1">
    <location>
        <begin position="331"/>
        <end position="360"/>
    </location>
</feature>
<keyword evidence="4" id="KW-1185">Reference proteome</keyword>
<feature type="compositionally biased region" description="Pro residues" evidence="1">
    <location>
        <begin position="382"/>
        <end position="394"/>
    </location>
</feature>
<feature type="transmembrane region" description="Helical" evidence="2">
    <location>
        <begin position="119"/>
        <end position="140"/>
    </location>
</feature>
<feature type="transmembrane region" description="Helical" evidence="2">
    <location>
        <begin position="83"/>
        <end position="107"/>
    </location>
</feature>
<comment type="caution">
    <text evidence="3">The sequence shown here is derived from an EMBL/GenBank/DDBJ whole genome shotgun (WGS) entry which is preliminary data.</text>
</comment>
<gene>
    <name evidence="3" type="ORF">JK358_26495</name>
</gene>
<feature type="transmembrane region" description="Helical" evidence="2">
    <location>
        <begin position="193"/>
        <end position="215"/>
    </location>
</feature>
<feature type="transmembrane region" description="Helical" evidence="2">
    <location>
        <begin position="35"/>
        <end position="53"/>
    </location>
</feature>
<name>A0ABS1MBD9_9NOCA</name>
<reference evidence="3 4" key="1">
    <citation type="submission" date="2021-01" db="EMBL/GenBank/DDBJ databases">
        <title>WGS of actinomycetes isolated from Thailand.</title>
        <authorList>
            <person name="Thawai C."/>
        </authorList>
    </citation>
    <scope>NUCLEOTIDE SEQUENCE [LARGE SCALE GENOMIC DNA]</scope>
    <source>
        <strain evidence="3 4">LPG 2</strain>
    </source>
</reference>
<evidence type="ECO:0000313" key="4">
    <source>
        <dbReference type="Proteomes" id="UP000602198"/>
    </source>
</evidence>
<feature type="transmembrane region" description="Helical" evidence="2">
    <location>
        <begin position="235"/>
        <end position="255"/>
    </location>
</feature>
<keyword evidence="2" id="KW-1133">Transmembrane helix</keyword>
<keyword evidence="2" id="KW-0472">Membrane</keyword>